<keyword evidence="4" id="KW-1185">Reference proteome</keyword>
<reference evidence="3 4" key="1">
    <citation type="submission" date="2024-06" db="EMBL/GenBank/DDBJ databases">
        <title>The Natural Products Discovery Center: Release of the First 8490 Sequenced Strains for Exploring Actinobacteria Biosynthetic Diversity.</title>
        <authorList>
            <person name="Kalkreuter E."/>
            <person name="Kautsar S.A."/>
            <person name="Yang D."/>
            <person name="Bader C.D."/>
            <person name="Teijaro C.N."/>
            <person name="Fluegel L."/>
            <person name="Davis C.M."/>
            <person name="Simpson J.R."/>
            <person name="Lauterbach L."/>
            <person name="Steele A.D."/>
            <person name="Gui C."/>
            <person name="Meng S."/>
            <person name="Li G."/>
            <person name="Viehrig K."/>
            <person name="Ye F."/>
            <person name="Su P."/>
            <person name="Kiefer A.F."/>
            <person name="Nichols A."/>
            <person name="Cepeda A.J."/>
            <person name="Yan W."/>
            <person name="Fan B."/>
            <person name="Jiang Y."/>
            <person name="Adhikari A."/>
            <person name="Zheng C.-J."/>
            <person name="Schuster L."/>
            <person name="Cowan T.M."/>
            <person name="Smanski M.J."/>
            <person name="Chevrette M.G."/>
            <person name="De Carvalho L.P.S."/>
            <person name="Shen B."/>
        </authorList>
    </citation>
    <scope>NUCLEOTIDE SEQUENCE [LARGE SCALE GENOMIC DNA]</scope>
    <source>
        <strain evidence="3 4">NPDC050671</strain>
    </source>
</reference>
<proteinExistence type="predicted"/>
<feature type="region of interest" description="Disordered" evidence="1">
    <location>
        <begin position="104"/>
        <end position="125"/>
    </location>
</feature>
<dbReference type="Pfam" id="PF04993">
    <property type="entry name" value="TfoX_N"/>
    <property type="match status" value="1"/>
</dbReference>
<accession>A0ABV3FJA2</accession>
<dbReference type="Proteomes" id="UP001551658">
    <property type="component" value="Unassembled WGS sequence"/>
</dbReference>
<organism evidence="3 4">
    <name type="scientific">Nocardia fusca</name>
    <dbReference type="NCBI Taxonomy" id="941183"/>
    <lineage>
        <taxon>Bacteria</taxon>
        <taxon>Bacillati</taxon>
        <taxon>Actinomycetota</taxon>
        <taxon>Actinomycetes</taxon>
        <taxon>Mycobacteriales</taxon>
        <taxon>Nocardiaceae</taxon>
        <taxon>Nocardia</taxon>
    </lineage>
</organism>
<feature type="compositionally biased region" description="Basic residues" evidence="1">
    <location>
        <begin position="112"/>
        <end position="125"/>
    </location>
</feature>
<dbReference type="RefSeq" id="WP_357987630.1">
    <property type="nucleotide sequence ID" value="NZ_JBFAIH010000034.1"/>
</dbReference>
<comment type="caution">
    <text evidence="3">The sequence shown here is derived from an EMBL/GenBank/DDBJ whole genome shotgun (WGS) entry which is preliminary data.</text>
</comment>
<evidence type="ECO:0000313" key="4">
    <source>
        <dbReference type="Proteomes" id="UP001551658"/>
    </source>
</evidence>
<name>A0ABV3FJA2_9NOCA</name>
<feature type="domain" description="TfoX N-terminal" evidence="2">
    <location>
        <begin position="19"/>
        <end position="104"/>
    </location>
</feature>
<dbReference type="SUPFAM" id="SSF159894">
    <property type="entry name" value="YgaC/TfoX-N like"/>
    <property type="match status" value="1"/>
</dbReference>
<dbReference type="InterPro" id="IPR007076">
    <property type="entry name" value="TfoX_N"/>
</dbReference>
<protein>
    <submittedName>
        <fullName evidence="3">TfoX/Sxy family protein</fullName>
    </submittedName>
</protein>
<gene>
    <name evidence="3" type="ORF">AB0H72_33925</name>
</gene>
<dbReference type="EMBL" id="JBFAIH010000034">
    <property type="protein sequence ID" value="MEV0367695.1"/>
    <property type="molecule type" value="Genomic_DNA"/>
</dbReference>
<sequence length="125" mass="13624">MAYDEELAERVRAVVDAGADVSERRMFGGLAFLIGGHMGVAVSREGGLMVRMEPAAAAALVDDISVTPMVMQGRELDGWLRVTEAAVRDDRDLTTWVERGVRFAGSLSPKTPKPRASRRKNARLP</sequence>
<evidence type="ECO:0000259" key="2">
    <source>
        <dbReference type="Pfam" id="PF04993"/>
    </source>
</evidence>
<evidence type="ECO:0000256" key="1">
    <source>
        <dbReference type="SAM" id="MobiDB-lite"/>
    </source>
</evidence>
<dbReference type="Gene3D" id="3.30.1460.30">
    <property type="entry name" value="YgaC/TfoX-N like chaperone"/>
    <property type="match status" value="1"/>
</dbReference>
<evidence type="ECO:0000313" key="3">
    <source>
        <dbReference type="EMBL" id="MEV0367695.1"/>
    </source>
</evidence>